<comment type="caution">
    <text evidence="2">The sequence shown here is derived from an EMBL/GenBank/DDBJ whole genome shotgun (WGS) entry which is preliminary data.</text>
</comment>
<feature type="region of interest" description="Disordered" evidence="1">
    <location>
        <begin position="39"/>
        <end position="60"/>
    </location>
</feature>
<protein>
    <submittedName>
        <fullName evidence="2">Uncharacterized protein</fullName>
    </submittedName>
</protein>
<dbReference type="InterPro" id="IPR029032">
    <property type="entry name" value="AhpD-like"/>
</dbReference>
<feature type="compositionally biased region" description="Basic and acidic residues" evidence="1">
    <location>
        <begin position="51"/>
        <end position="60"/>
    </location>
</feature>
<sequence>MGATEAEIAETVQLAASVGAGVVLAMADRAHDASDARHYWWRPSRPGNNAEHARTEKDSD</sequence>
<accession>A0A2T2XB35</accession>
<evidence type="ECO:0000313" key="2">
    <source>
        <dbReference type="EMBL" id="PSR31680.1"/>
    </source>
</evidence>
<organism evidence="2 3">
    <name type="scientific">Sulfobacillus benefaciens</name>
    <dbReference type="NCBI Taxonomy" id="453960"/>
    <lineage>
        <taxon>Bacteria</taxon>
        <taxon>Bacillati</taxon>
        <taxon>Bacillota</taxon>
        <taxon>Clostridia</taxon>
        <taxon>Eubacteriales</taxon>
        <taxon>Clostridiales Family XVII. Incertae Sedis</taxon>
        <taxon>Sulfobacillus</taxon>
    </lineage>
</organism>
<dbReference type="Proteomes" id="UP000242699">
    <property type="component" value="Unassembled WGS sequence"/>
</dbReference>
<dbReference type="EMBL" id="PXYT01000001">
    <property type="protein sequence ID" value="PSR31680.1"/>
    <property type="molecule type" value="Genomic_DNA"/>
</dbReference>
<dbReference type="SUPFAM" id="SSF69118">
    <property type="entry name" value="AhpD-like"/>
    <property type="match status" value="1"/>
</dbReference>
<dbReference type="AlphaFoldDB" id="A0A2T2XB35"/>
<gene>
    <name evidence="2" type="ORF">C7B43_00185</name>
</gene>
<evidence type="ECO:0000256" key="1">
    <source>
        <dbReference type="SAM" id="MobiDB-lite"/>
    </source>
</evidence>
<name>A0A2T2XB35_9FIRM</name>
<proteinExistence type="predicted"/>
<evidence type="ECO:0000313" key="3">
    <source>
        <dbReference type="Proteomes" id="UP000242699"/>
    </source>
</evidence>
<reference evidence="2 3" key="1">
    <citation type="journal article" date="2014" name="BMC Genomics">
        <title>Comparison of environmental and isolate Sulfobacillus genomes reveals diverse carbon, sulfur, nitrogen, and hydrogen metabolisms.</title>
        <authorList>
            <person name="Justice N.B."/>
            <person name="Norman A."/>
            <person name="Brown C.T."/>
            <person name="Singh A."/>
            <person name="Thomas B.C."/>
            <person name="Banfield J.F."/>
        </authorList>
    </citation>
    <scope>NUCLEOTIDE SEQUENCE [LARGE SCALE GENOMIC DNA]</scope>
    <source>
        <strain evidence="2">AMDSBA1</strain>
    </source>
</reference>